<dbReference type="AlphaFoldDB" id="A0A9P6KIY3"/>
<dbReference type="SUPFAM" id="SSF53474">
    <property type="entry name" value="alpha/beta-Hydrolases"/>
    <property type="match status" value="1"/>
</dbReference>
<evidence type="ECO:0000256" key="6">
    <source>
        <dbReference type="SAM" id="MobiDB-lite"/>
    </source>
</evidence>
<keyword evidence="4" id="KW-0378">Hydrolase</keyword>
<evidence type="ECO:0000256" key="1">
    <source>
        <dbReference type="ARBA" id="ARBA00011079"/>
    </source>
</evidence>
<comment type="similarity">
    <text evidence="1">Belongs to the peptidase S28 family.</text>
</comment>
<keyword evidence="3" id="KW-0732">Signal</keyword>
<dbReference type="InterPro" id="IPR029058">
    <property type="entry name" value="AB_hydrolase_fold"/>
</dbReference>
<evidence type="ECO:0000256" key="5">
    <source>
        <dbReference type="ARBA" id="ARBA00023180"/>
    </source>
</evidence>
<dbReference type="EMBL" id="JAABOA010000011">
    <property type="protein sequence ID" value="KAF9586643.1"/>
    <property type="molecule type" value="Genomic_DNA"/>
</dbReference>
<evidence type="ECO:0000256" key="3">
    <source>
        <dbReference type="ARBA" id="ARBA00022729"/>
    </source>
</evidence>
<dbReference type="GO" id="GO:0008239">
    <property type="term" value="F:dipeptidyl-peptidase activity"/>
    <property type="evidence" value="ECO:0007669"/>
    <property type="project" value="TreeGrafter"/>
</dbReference>
<evidence type="ECO:0000256" key="2">
    <source>
        <dbReference type="ARBA" id="ARBA00022670"/>
    </source>
</evidence>
<gene>
    <name evidence="7" type="ORF">BGW38_000376</name>
</gene>
<sequence length="509" mass="56980">MDWAMRAAARNQVRWDRIWLQLEGGGQPWQSTSRADAMTMNQKNTEGAPAFRKDSTKSTDSAATNNTPSAEPVGAKDEPGYYYFPQILNHFNHSGINRTGPGSAESSFNITFGQYYYVSDEFYKPVDQAIEDIAYFIDHFQRFHFSKKTTNSTSTSSQKSTGTLEGDTPAQKTRWILAGCSYGGNLAAWTRQRYPSKVFAVFASSAPIRSTLDFFEYSNTQTEILGESCAKDLAIARDFLDEALQMTDSFMDQMKTMFGETMAWNQEIIPESTVKVASGREVREASGPETNGYPTDVPSPEETLLSYRRDDGNTGEEERRRRDAKLQVLNWFSPDFASEYALDGEEVHAAGWIWWTVASAVQYNAVVTPPNIDPPKTSIDMLCDTMAQARIEGSVGGKQKSRSDSALNKARSPVMLPKENISSKLTVQKRIRYVKALAAWFRDQQYFTPTKASEIQPSDLDPNSAQNLASMAWLWQTCSELGYLQTALPSPCCCRKQSSKESTSPQLFI</sequence>
<dbReference type="OrthoDB" id="1735038at2759"/>
<keyword evidence="2" id="KW-0645">Protease</keyword>
<protein>
    <submittedName>
        <fullName evidence="7">Uncharacterized protein</fullName>
    </submittedName>
</protein>
<dbReference type="Proteomes" id="UP000780801">
    <property type="component" value="Unassembled WGS sequence"/>
</dbReference>
<dbReference type="PANTHER" id="PTHR11010">
    <property type="entry name" value="PROTEASE S28 PRO-X CARBOXYPEPTIDASE-RELATED"/>
    <property type="match status" value="1"/>
</dbReference>
<evidence type="ECO:0000313" key="7">
    <source>
        <dbReference type="EMBL" id="KAF9586643.1"/>
    </source>
</evidence>
<feature type="region of interest" description="Disordered" evidence="6">
    <location>
        <begin position="281"/>
        <end position="321"/>
    </location>
</feature>
<feature type="region of interest" description="Disordered" evidence="6">
    <location>
        <begin position="42"/>
        <end position="76"/>
    </location>
</feature>
<evidence type="ECO:0000256" key="4">
    <source>
        <dbReference type="ARBA" id="ARBA00022801"/>
    </source>
</evidence>
<accession>A0A9P6KIY3</accession>
<dbReference type="PANTHER" id="PTHR11010:SF117">
    <property type="entry name" value="SERINE PROTEASE 16"/>
    <property type="match status" value="1"/>
</dbReference>
<dbReference type="Pfam" id="PF05577">
    <property type="entry name" value="Peptidase_S28"/>
    <property type="match status" value="1"/>
</dbReference>
<keyword evidence="5" id="KW-0325">Glycoprotein</keyword>
<dbReference type="GO" id="GO:0070008">
    <property type="term" value="F:serine-type exopeptidase activity"/>
    <property type="evidence" value="ECO:0007669"/>
    <property type="project" value="InterPro"/>
</dbReference>
<proteinExistence type="inferred from homology"/>
<organism evidence="7 8">
    <name type="scientific">Lunasporangiospora selenospora</name>
    <dbReference type="NCBI Taxonomy" id="979761"/>
    <lineage>
        <taxon>Eukaryota</taxon>
        <taxon>Fungi</taxon>
        <taxon>Fungi incertae sedis</taxon>
        <taxon>Mucoromycota</taxon>
        <taxon>Mortierellomycotina</taxon>
        <taxon>Mortierellomycetes</taxon>
        <taxon>Mortierellales</taxon>
        <taxon>Mortierellaceae</taxon>
        <taxon>Lunasporangiospora</taxon>
    </lineage>
</organism>
<comment type="caution">
    <text evidence="7">The sequence shown here is derived from an EMBL/GenBank/DDBJ whole genome shotgun (WGS) entry which is preliminary data.</text>
</comment>
<reference evidence="7" key="1">
    <citation type="journal article" date="2020" name="Fungal Divers.">
        <title>Resolving the Mortierellaceae phylogeny through synthesis of multi-gene phylogenetics and phylogenomics.</title>
        <authorList>
            <person name="Vandepol N."/>
            <person name="Liber J."/>
            <person name="Desiro A."/>
            <person name="Na H."/>
            <person name="Kennedy M."/>
            <person name="Barry K."/>
            <person name="Grigoriev I.V."/>
            <person name="Miller A.N."/>
            <person name="O'Donnell K."/>
            <person name="Stajich J.E."/>
            <person name="Bonito G."/>
        </authorList>
    </citation>
    <scope>NUCLEOTIDE SEQUENCE</scope>
    <source>
        <strain evidence="7">KOD1015</strain>
    </source>
</reference>
<dbReference type="GO" id="GO:0006508">
    <property type="term" value="P:proteolysis"/>
    <property type="evidence" value="ECO:0007669"/>
    <property type="project" value="UniProtKB-KW"/>
</dbReference>
<dbReference type="Gene3D" id="3.40.50.1820">
    <property type="entry name" value="alpha/beta hydrolase"/>
    <property type="match status" value="1"/>
</dbReference>
<name>A0A9P6KIY3_9FUNG</name>
<evidence type="ECO:0000313" key="8">
    <source>
        <dbReference type="Proteomes" id="UP000780801"/>
    </source>
</evidence>
<keyword evidence="8" id="KW-1185">Reference proteome</keyword>
<feature type="compositionally biased region" description="Polar residues" evidence="6">
    <location>
        <begin position="58"/>
        <end position="69"/>
    </location>
</feature>
<dbReference type="InterPro" id="IPR008758">
    <property type="entry name" value="Peptidase_S28"/>
</dbReference>
<feature type="compositionally biased region" description="Basic and acidic residues" evidence="6">
    <location>
        <begin position="307"/>
        <end position="321"/>
    </location>
</feature>